<dbReference type="SUPFAM" id="SSF81301">
    <property type="entry name" value="Nucleotidyltransferase"/>
    <property type="match status" value="1"/>
</dbReference>
<dbReference type="AlphaFoldDB" id="A0A1E3XDK6"/>
<comment type="caution">
    <text evidence="2">The sequence shown here is derived from an EMBL/GenBank/DDBJ whole genome shotgun (WGS) entry which is preliminary data.</text>
</comment>
<gene>
    <name evidence="2" type="ORF">SCARUB_01164</name>
</gene>
<dbReference type="GO" id="GO:0016779">
    <property type="term" value="F:nucleotidyltransferase activity"/>
    <property type="evidence" value="ECO:0007669"/>
    <property type="project" value="InterPro"/>
</dbReference>
<feature type="domain" description="Polymerase nucleotidyl transferase" evidence="1">
    <location>
        <begin position="26"/>
        <end position="74"/>
    </location>
</feature>
<dbReference type="PANTHER" id="PTHR37030:SF1">
    <property type="entry name" value="NUCLEOTIDYLTRANSFERASE"/>
    <property type="match status" value="1"/>
</dbReference>
<accession>A0A1E3XDK6</accession>
<dbReference type="InterPro" id="IPR043519">
    <property type="entry name" value="NT_sf"/>
</dbReference>
<reference evidence="2 3" key="1">
    <citation type="submission" date="2016-07" db="EMBL/GenBank/DDBJ databases">
        <title>Draft genome of Scalindua rubra, obtained from a brine-seawater interface in the Red Sea, sheds light on salt adaptation in anammox bacteria.</title>
        <authorList>
            <person name="Speth D.R."/>
            <person name="Lagkouvardos I."/>
            <person name="Wang Y."/>
            <person name="Qian P.-Y."/>
            <person name="Dutilh B.E."/>
            <person name="Jetten M.S."/>
        </authorList>
    </citation>
    <scope>NUCLEOTIDE SEQUENCE [LARGE SCALE GENOMIC DNA]</scope>
    <source>
        <strain evidence="2">BSI-1</strain>
    </source>
</reference>
<dbReference type="Proteomes" id="UP000094056">
    <property type="component" value="Unassembled WGS sequence"/>
</dbReference>
<dbReference type="InterPro" id="IPR002934">
    <property type="entry name" value="Polymerase_NTP_transf_dom"/>
</dbReference>
<proteinExistence type="predicted"/>
<dbReference type="EMBL" id="MAYW01000021">
    <property type="protein sequence ID" value="ODS33727.1"/>
    <property type="molecule type" value="Genomic_DNA"/>
</dbReference>
<evidence type="ECO:0000313" key="2">
    <source>
        <dbReference type="EMBL" id="ODS33727.1"/>
    </source>
</evidence>
<name>A0A1E3XDK6_9BACT</name>
<evidence type="ECO:0000313" key="3">
    <source>
        <dbReference type="Proteomes" id="UP000094056"/>
    </source>
</evidence>
<dbReference type="PANTHER" id="PTHR37030">
    <property type="entry name" value="NUCLEOTIDYLTRANSFERASE"/>
    <property type="match status" value="1"/>
</dbReference>
<dbReference type="Pfam" id="PF01909">
    <property type="entry name" value="NTP_transf_2"/>
    <property type="match status" value="1"/>
</dbReference>
<organism evidence="2 3">
    <name type="scientific">Candidatus Scalindua rubra</name>
    <dbReference type="NCBI Taxonomy" id="1872076"/>
    <lineage>
        <taxon>Bacteria</taxon>
        <taxon>Pseudomonadati</taxon>
        <taxon>Planctomycetota</taxon>
        <taxon>Candidatus Brocadiia</taxon>
        <taxon>Candidatus Brocadiales</taxon>
        <taxon>Candidatus Scalinduaceae</taxon>
        <taxon>Candidatus Scalindua</taxon>
    </lineage>
</organism>
<dbReference type="Gene3D" id="3.30.460.10">
    <property type="entry name" value="Beta Polymerase, domain 2"/>
    <property type="match status" value="1"/>
</dbReference>
<protein>
    <submittedName>
        <fullName evidence="2">Nucleotidyltransferase domain protein</fullName>
    </submittedName>
</protein>
<sequence>MNKRRFEELPRIEVTDKLLEGVVHKIVEHFHPLKIIFFGSYIWGKPGQDSDVDLLVIMESKERPASRASALRRICRPMFLPMDILVRTPQEIQKRLELNDLFIKTIMEKGK</sequence>
<keyword evidence="2" id="KW-0808">Transferase</keyword>
<dbReference type="CDD" id="cd05403">
    <property type="entry name" value="NT_KNTase_like"/>
    <property type="match status" value="1"/>
</dbReference>
<evidence type="ECO:0000259" key="1">
    <source>
        <dbReference type="Pfam" id="PF01909"/>
    </source>
</evidence>